<feature type="transmembrane region" description="Helical" evidence="6">
    <location>
        <begin position="175"/>
        <end position="199"/>
    </location>
</feature>
<keyword evidence="2" id="KW-1003">Cell membrane</keyword>
<name>A0A1H3CG93_EUBBA</name>
<evidence type="ECO:0000256" key="2">
    <source>
        <dbReference type="ARBA" id="ARBA00022475"/>
    </source>
</evidence>
<evidence type="ECO:0000256" key="4">
    <source>
        <dbReference type="ARBA" id="ARBA00022989"/>
    </source>
</evidence>
<dbReference type="GO" id="GO:0005886">
    <property type="term" value="C:plasma membrane"/>
    <property type="evidence" value="ECO:0007669"/>
    <property type="project" value="UniProtKB-SubCell"/>
</dbReference>
<dbReference type="EMBL" id="FNOU01000003">
    <property type="protein sequence ID" value="SDX53222.1"/>
    <property type="molecule type" value="Genomic_DNA"/>
</dbReference>
<evidence type="ECO:0000256" key="5">
    <source>
        <dbReference type="ARBA" id="ARBA00023136"/>
    </source>
</evidence>
<feature type="transmembrane region" description="Helical" evidence="6">
    <location>
        <begin position="35"/>
        <end position="57"/>
    </location>
</feature>
<dbReference type="Proteomes" id="UP000199652">
    <property type="component" value="Unassembled WGS sequence"/>
</dbReference>
<feature type="transmembrane region" description="Helical" evidence="6">
    <location>
        <begin position="131"/>
        <end position="155"/>
    </location>
</feature>
<dbReference type="AlphaFoldDB" id="A0A1H3CG93"/>
<keyword evidence="5 6" id="KW-0472">Membrane</keyword>
<evidence type="ECO:0000256" key="3">
    <source>
        <dbReference type="ARBA" id="ARBA00022692"/>
    </source>
</evidence>
<proteinExistence type="predicted"/>
<feature type="transmembrane region" description="Helical" evidence="6">
    <location>
        <begin position="95"/>
        <end position="119"/>
    </location>
</feature>
<comment type="subcellular location">
    <subcellularLocation>
        <location evidence="1">Cell membrane</location>
        <topology evidence="1">Multi-pass membrane protein</topology>
    </subcellularLocation>
</comment>
<feature type="transmembrane region" description="Helical" evidence="6">
    <location>
        <begin position="211"/>
        <end position="232"/>
    </location>
</feature>
<accession>A0A1H3CG93</accession>
<evidence type="ECO:0000256" key="1">
    <source>
        <dbReference type="ARBA" id="ARBA00004651"/>
    </source>
</evidence>
<dbReference type="InterPro" id="IPR017039">
    <property type="entry name" value="Virul_fac_BrkB"/>
</dbReference>
<feature type="transmembrane region" description="Helical" evidence="6">
    <location>
        <begin position="244"/>
        <end position="264"/>
    </location>
</feature>
<evidence type="ECO:0000313" key="7">
    <source>
        <dbReference type="EMBL" id="SDX53222.1"/>
    </source>
</evidence>
<dbReference type="PANTHER" id="PTHR30213">
    <property type="entry name" value="INNER MEMBRANE PROTEIN YHJD"/>
    <property type="match status" value="1"/>
</dbReference>
<evidence type="ECO:0000313" key="8">
    <source>
        <dbReference type="Proteomes" id="UP000199652"/>
    </source>
</evidence>
<sequence>MKKNVNLEAIKDSVLYIIDDLYDTDFLGVCTQMAFYFLLAFFPMVLFLINFVGKIIVHFDQYLFEFLRAYLPQLSYDYVVNLTVILENNIKDNNVLLPILTFIFASMAARAIMVGINQSYGCEERRSLPKIWLLAFAITLLFGIALIFIVTSYVLLSDVSTHLLNALGLAIASAFLTKLISFCLAVLITILLLDCIYTLAPTKRSSFKESLPGAILATVGMLMVFRIFVIFVDHSSRYTMLYGSLGGLFALLVAIYFICVILNIGSKINVYWQDYFKNRERSEQW</sequence>
<keyword evidence="8" id="KW-1185">Reference proteome</keyword>
<keyword evidence="3 6" id="KW-0812">Transmembrane</keyword>
<dbReference type="PANTHER" id="PTHR30213:SF0">
    <property type="entry name" value="UPF0761 MEMBRANE PROTEIN YIHY"/>
    <property type="match status" value="1"/>
</dbReference>
<dbReference type="PIRSF" id="PIRSF035875">
    <property type="entry name" value="RNase_BN"/>
    <property type="match status" value="1"/>
</dbReference>
<dbReference type="RefSeq" id="WP_176770808.1">
    <property type="nucleotide sequence ID" value="NZ_FNOU01000003.1"/>
</dbReference>
<gene>
    <name evidence="7" type="ORF">SAMN04488579_10395</name>
</gene>
<evidence type="ECO:0000256" key="6">
    <source>
        <dbReference type="SAM" id="Phobius"/>
    </source>
</evidence>
<organism evidence="7 8">
    <name type="scientific">Eubacterium barkeri</name>
    <name type="common">Clostridium barkeri</name>
    <dbReference type="NCBI Taxonomy" id="1528"/>
    <lineage>
        <taxon>Bacteria</taxon>
        <taxon>Bacillati</taxon>
        <taxon>Bacillota</taxon>
        <taxon>Clostridia</taxon>
        <taxon>Eubacteriales</taxon>
        <taxon>Eubacteriaceae</taxon>
        <taxon>Eubacterium</taxon>
    </lineage>
</organism>
<dbReference type="Pfam" id="PF03631">
    <property type="entry name" value="Virul_fac_BrkB"/>
    <property type="match status" value="1"/>
</dbReference>
<reference evidence="8" key="1">
    <citation type="submission" date="2016-10" db="EMBL/GenBank/DDBJ databases">
        <authorList>
            <person name="Varghese N."/>
            <person name="Submissions S."/>
        </authorList>
    </citation>
    <scope>NUCLEOTIDE SEQUENCE [LARGE SCALE GENOMIC DNA]</scope>
    <source>
        <strain evidence="8">VPI 5359</strain>
    </source>
</reference>
<dbReference type="STRING" id="1528.SAMN04488579_10395"/>
<protein>
    <submittedName>
        <fullName evidence="7">Membrane protein</fullName>
    </submittedName>
</protein>
<keyword evidence="4 6" id="KW-1133">Transmembrane helix</keyword>